<dbReference type="Proteomes" id="UP000006735">
    <property type="component" value="Chromosome"/>
</dbReference>
<accession>Q05I16</accession>
<organism evidence="1 2">
    <name type="scientific">Xanthomonas oryzae pv. oryzae (strain KACC10331 / KXO85)</name>
    <dbReference type="NCBI Taxonomy" id="291331"/>
    <lineage>
        <taxon>Bacteria</taxon>
        <taxon>Pseudomonadati</taxon>
        <taxon>Pseudomonadota</taxon>
        <taxon>Gammaproteobacteria</taxon>
        <taxon>Lysobacterales</taxon>
        <taxon>Lysobacteraceae</taxon>
        <taxon>Xanthomonas</taxon>
    </lineage>
</organism>
<sequence length="111" mass="12102">MGPDPRGRTLLDTAGILNATEFFFTAQALAHQEPVCGDAQTGVMVKTTPVTPFIVMQAQLRLQLLIIAFNPPSALCRGNQCLDRRLLWSRREPVNATSPSQLDCHAGLRTG</sequence>
<evidence type="ECO:0000313" key="1">
    <source>
        <dbReference type="EMBL" id="ABJ89915.1"/>
    </source>
</evidence>
<protein>
    <submittedName>
        <fullName evidence="1">ISXo8 transposase</fullName>
    </submittedName>
</protein>
<keyword evidence="2" id="KW-1185">Reference proteome</keyword>
<name>Q05I16_XANOR</name>
<dbReference type="EMBL" id="AE013598">
    <property type="protein sequence ID" value="ABJ89915.1"/>
    <property type="molecule type" value="Genomic_DNA"/>
</dbReference>
<dbReference type="KEGG" id="xoo:XOO4770"/>
<evidence type="ECO:0000313" key="2">
    <source>
        <dbReference type="Proteomes" id="UP000006735"/>
    </source>
</evidence>
<dbReference type="HOGENOM" id="CLU_2157393_0_0_6"/>
<gene>
    <name evidence="1" type="ordered locus">XOO4770</name>
</gene>
<dbReference type="AlphaFoldDB" id="Q05I16"/>
<proteinExistence type="predicted"/>
<reference evidence="1 2" key="1">
    <citation type="journal article" date="2005" name="Nucleic Acids Res.">
        <title>The genome sequence of Xanthomonas oryzae pathovar oryzae KACC10331, the bacterial blight pathogen of rice.</title>
        <authorList>
            <person name="Lee B.M."/>
            <person name="Park Y.J."/>
            <person name="Park D.S."/>
            <person name="Kang H.W."/>
            <person name="Kim J.G."/>
            <person name="Song E.S."/>
            <person name="Park I.C."/>
            <person name="Yoon U.H."/>
            <person name="Hahn J.H."/>
            <person name="Koo B.S."/>
            <person name="Lee G.B."/>
            <person name="Kim H."/>
            <person name="Park H.S."/>
            <person name="Yoon K.O."/>
            <person name="Kim J.H."/>
            <person name="Jung C.H."/>
            <person name="Koh N.H."/>
            <person name="Seo J.S."/>
            <person name="Go S.J."/>
        </authorList>
    </citation>
    <scope>NUCLEOTIDE SEQUENCE [LARGE SCALE GENOMIC DNA]</scope>
    <source>
        <strain evidence="2">KACC10331 / KXO85</strain>
    </source>
</reference>